<accession>A0A2I2KWV2</accession>
<dbReference type="AlphaFoldDB" id="A0A2I2KWV2"/>
<protein>
    <submittedName>
        <fullName evidence="3">TadE-like protein</fullName>
    </submittedName>
</protein>
<reference evidence="3 4" key="1">
    <citation type="submission" date="2017-06" db="EMBL/GenBank/DDBJ databases">
        <authorList>
            <person name="Kim H.J."/>
            <person name="Triplett B.A."/>
        </authorList>
    </citation>
    <scope>NUCLEOTIDE SEQUENCE [LARGE SCALE GENOMIC DNA]</scope>
    <source>
        <strain evidence="3">FRACA_ARgP5</strain>
    </source>
</reference>
<organism evidence="3 4">
    <name type="scientific">Frankia canadensis</name>
    <dbReference type="NCBI Taxonomy" id="1836972"/>
    <lineage>
        <taxon>Bacteria</taxon>
        <taxon>Bacillati</taxon>
        <taxon>Actinomycetota</taxon>
        <taxon>Actinomycetes</taxon>
        <taxon>Frankiales</taxon>
        <taxon>Frankiaceae</taxon>
        <taxon>Frankia</taxon>
    </lineage>
</organism>
<dbReference type="EMBL" id="FZMO01000346">
    <property type="protein sequence ID" value="SNQ50157.1"/>
    <property type="molecule type" value="Genomic_DNA"/>
</dbReference>
<gene>
    <name evidence="3" type="ORF">FRACA_410031</name>
</gene>
<keyword evidence="4" id="KW-1185">Reference proteome</keyword>
<evidence type="ECO:0000256" key="1">
    <source>
        <dbReference type="SAM" id="Phobius"/>
    </source>
</evidence>
<evidence type="ECO:0000259" key="2">
    <source>
        <dbReference type="Pfam" id="PF07811"/>
    </source>
</evidence>
<dbReference type="InterPro" id="IPR012495">
    <property type="entry name" value="TadE-like_dom"/>
</dbReference>
<dbReference type="Proteomes" id="UP000234331">
    <property type="component" value="Unassembled WGS sequence"/>
</dbReference>
<name>A0A2I2KWV2_9ACTN</name>
<feature type="transmembrane region" description="Helical" evidence="1">
    <location>
        <begin position="81"/>
        <end position="104"/>
    </location>
</feature>
<evidence type="ECO:0000313" key="4">
    <source>
        <dbReference type="Proteomes" id="UP000234331"/>
    </source>
</evidence>
<dbReference type="Pfam" id="PF07811">
    <property type="entry name" value="TadE"/>
    <property type="match status" value="1"/>
</dbReference>
<evidence type="ECO:0000313" key="3">
    <source>
        <dbReference type="EMBL" id="SNQ50157.1"/>
    </source>
</evidence>
<keyword evidence="1" id="KW-0812">Transmembrane</keyword>
<sequence length="195" mass="19043">MAAASEPAAVTAADDPAGVGARAEAGATSNAGVEPDAGAGAGADVNVDVGVRADLGASADVGADVEVEGEPADAGSAVVEFILVGTLLLFLFLGILQVGLLLYVRNTLAADAAEGARHAANLGVPAGDGGPYAQALIARTIPGRSDTTCTGTDVDGPDNTPLVQVTCRVVVPLVLVPLGDGVTLTVTGHAVKEQP</sequence>
<feature type="domain" description="TadE-like" evidence="2">
    <location>
        <begin position="75"/>
        <end position="117"/>
    </location>
</feature>
<keyword evidence="1" id="KW-1133">Transmembrane helix</keyword>
<keyword evidence="1" id="KW-0472">Membrane</keyword>
<proteinExistence type="predicted"/>